<dbReference type="WBParaSite" id="nRc.2.0.1.t03869-RA">
    <property type="protein sequence ID" value="nRc.2.0.1.t03869-RA"/>
    <property type="gene ID" value="nRc.2.0.1.g03869"/>
</dbReference>
<sequence>MPDFCLKAVKPSSVHLQARGCIPFLLSTSKAIVVFVLYYHCLPYPVWLSTVATVRLRSKVLCGQCE</sequence>
<evidence type="ECO:0000313" key="2">
    <source>
        <dbReference type="WBParaSite" id="nRc.2.0.1.t03869-RA"/>
    </source>
</evidence>
<protein>
    <submittedName>
        <fullName evidence="2">Uncharacterized protein</fullName>
    </submittedName>
</protein>
<proteinExistence type="predicted"/>
<reference evidence="2" key="1">
    <citation type="submission" date="2022-11" db="UniProtKB">
        <authorList>
            <consortium name="WormBaseParasite"/>
        </authorList>
    </citation>
    <scope>IDENTIFICATION</scope>
</reference>
<keyword evidence="1" id="KW-1185">Reference proteome</keyword>
<dbReference type="AlphaFoldDB" id="A0A915HQ72"/>
<evidence type="ECO:0000313" key="1">
    <source>
        <dbReference type="Proteomes" id="UP000887565"/>
    </source>
</evidence>
<name>A0A915HQ72_ROMCU</name>
<organism evidence="1 2">
    <name type="scientific">Romanomermis culicivorax</name>
    <name type="common">Nematode worm</name>
    <dbReference type="NCBI Taxonomy" id="13658"/>
    <lineage>
        <taxon>Eukaryota</taxon>
        <taxon>Metazoa</taxon>
        <taxon>Ecdysozoa</taxon>
        <taxon>Nematoda</taxon>
        <taxon>Enoplea</taxon>
        <taxon>Dorylaimia</taxon>
        <taxon>Mermithida</taxon>
        <taxon>Mermithoidea</taxon>
        <taxon>Mermithidae</taxon>
        <taxon>Romanomermis</taxon>
    </lineage>
</organism>
<dbReference type="Proteomes" id="UP000887565">
    <property type="component" value="Unplaced"/>
</dbReference>
<accession>A0A915HQ72</accession>